<feature type="region of interest" description="Disordered" evidence="5">
    <location>
        <begin position="499"/>
        <end position="526"/>
    </location>
</feature>
<dbReference type="GO" id="GO:0046872">
    <property type="term" value="F:metal ion binding"/>
    <property type="evidence" value="ECO:0007669"/>
    <property type="project" value="InterPro"/>
</dbReference>
<dbReference type="SUPFAM" id="SSF56059">
    <property type="entry name" value="Glutathione synthetase ATP-binding domain-like"/>
    <property type="match status" value="1"/>
</dbReference>
<dbReference type="PANTHER" id="PTHR34598">
    <property type="entry name" value="BLL6449 PROTEIN"/>
    <property type="match status" value="1"/>
</dbReference>
<dbReference type="InterPro" id="IPR004046">
    <property type="entry name" value="GST_C"/>
</dbReference>
<dbReference type="InterPro" id="IPR036282">
    <property type="entry name" value="Glutathione-S-Trfase_C_sf"/>
</dbReference>
<comment type="caution">
    <text evidence="9">The sequence shown here is derived from an EMBL/GenBank/DDBJ whole genome shotgun (WGS) entry which is preliminary data.</text>
</comment>
<dbReference type="InterPro" id="IPR011761">
    <property type="entry name" value="ATP-grasp"/>
</dbReference>
<dbReference type="InterPro" id="IPR040079">
    <property type="entry name" value="Glutathione_S-Trfase"/>
</dbReference>
<dbReference type="AlphaFoldDB" id="A0A9W8X6A4"/>
<dbReference type="InterPro" id="IPR036249">
    <property type="entry name" value="Thioredoxin-like_sf"/>
</dbReference>
<evidence type="ECO:0000256" key="2">
    <source>
        <dbReference type="ARBA" id="ARBA00023002"/>
    </source>
</evidence>
<dbReference type="GO" id="GO:0005524">
    <property type="term" value="F:ATP binding"/>
    <property type="evidence" value="ECO:0007669"/>
    <property type="project" value="UniProtKB-UniRule"/>
</dbReference>
<dbReference type="Pfam" id="PF07478">
    <property type="entry name" value="Dala_Dala_lig_C"/>
    <property type="match status" value="1"/>
</dbReference>
<dbReference type="InterPro" id="IPR011095">
    <property type="entry name" value="Dala_Dala_lig_C"/>
</dbReference>
<evidence type="ECO:0000313" key="9">
    <source>
        <dbReference type="EMBL" id="KAJ4342225.1"/>
    </source>
</evidence>
<keyword evidence="4" id="KW-0067">ATP-binding</keyword>
<dbReference type="Gene3D" id="3.40.30.10">
    <property type="entry name" value="Glutaredoxin"/>
    <property type="match status" value="1"/>
</dbReference>
<evidence type="ECO:0000256" key="5">
    <source>
        <dbReference type="SAM" id="MobiDB-lite"/>
    </source>
</evidence>
<dbReference type="PANTHER" id="PTHR34598:SF3">
    <property type="entry name" value="OXIDOREDUCTASE AN1597"/>
    <property type="match status" value="1"/>
</dbReference>
<dbReference type="GO" id="GO:0008716">
    <property type="term" value="F:D-alanine-D-alanine ligase activity"/>
    <property type="evidence" value="ECO:0007669"/>
    <property type="project" value="InterPro"/>
</dbReference>
<dbReference type="SFLD" id="SFLDS00019">
    <property type="entry name" value="Glutathione_Transferase_(cytos"/>
    <property type="match status" value="1"/>
</dbReference>
<evidence type="ECO:0000259" key="7">
    <source>
        <dbReference type="PROSITE" id="PS50405"/>
    </source>
</evidence>
<feature type="compositionally biased region" description="Polar residues" evidence="5">
    <location>
        <begin position="512"/>
        <end position="526"/>
    </location>
</feature>
<protein>
    <recommendedName>
        <fullName evidence="11">Glutathione S-transferase</fullName>
    </recommendedName>
</protein>
<dbReference type="SFLD" id="SFLDG00358">
    <property type="entry name" value="Main_(cytGST)"/>
    <property type="match status" value="1"/>
</dbReference>
<dbReference type="SUPFAM" id="SSF47616">
    <property type="entry name" value="GST C-terminal domain-like"/>
    <property type="match status" value="1"/>
</dbReference>
<dbReference type="NCBIfam" id="NF041278">
    <property type="entry name" value="CmcJ_NvfI_EfuI"/>
    <property type="match status" value="1"/>
</dbReference>
<evidence type="ECO:0000256" key="1">
    <source>
        <dbReference type="ARBA" id="ARBA00022598"/>
    </source>
</evidence>
<dbReference type="Proteomes" id="UP001140562">
    <property type="component" value="Unassembled WGS sequence"/>
</dbReference>
<keyword evidence="4" id="KW-0547">Nucleotide-binding</keyword>
<dbReference type="GO" id="GO:0016491">
    <property type="term" value="F:oxidoreductase activity"/>
    <property type="evidence" value="ECO:0007669"/>
    <property type="project" value="UniProtKB-KW"/>
</dbReference>
<dbReference type="PROSITE" id="PS50405">
    <property type="entry name" value="GST_CTER"/>
    <property type="match status" value="1"/>
</dbReference>
<feature type="domain" description="ATP-grasp" evidence="8">
    <location>
        <begin position="136"/>
        <end position="342"/>
    </location>
</feature>
<sequence length="792" mass="89723">MAQCRLAVLYQALEPPTIDGLKKPKKPGGELLRKTLRVRNVGADLHKVIKTLISVVTPEDPPNATIDGNWCFPDTEAGILEALSAGATHLWANTILFSAHPLQASDVITEFVESLSVVGQPPQLVEAYDDKAFVYEIMRSHGGFTVAKSTTLTPSNDLPKLIQERSLEYPVIAKPVRGRGSHGVKLCKDEEMLQAHARLLFDESPKIIVEEYLVGEEATVTVMPPSAKNPGKYWALPIVTRFNHSDGVARYNGTIAVTSNSRVVTAQQYFRDPAYEQVAKECEEMAGLLKTTSPIRIDVRRFQEGSNFALFDVNLKPADYNQNYINYFTGQHKSAEYKKINPHATVPSATDRDLTITESNAILQYAADVSGADSMYPKDLKKRALVNKWLLWEACQWFPSCYIYLVEYVVKPLLQAEPDQNVIDGESERFNTLAGILNDRLSKTKWLTGDEVTIADFAVAAPMHLHEASCFPLENYPHLKRWMTEGMEQLDSWKKTQGPVDEALLPNGLPKEQSNGHSKSGQPDVRTSVNYTQAVDQLTEIYFYETEKAKGIHEPGDSPVEISVSDGWPYANDFTLDRNGFALHSFKAKHDRWDDEQAVRDHFYPEVVDFLKKELDAKRVLVFDHTIRTELNAKKALTDERNTSQRSPVMLVHCDYTAESGPLRVQQLLGHEAEDLLKRRVAFINVWKPINRIVEERPLAMCDVQSCEDSNFFKLHLRYRDRNGENYVMQHSPKHKWYYFPKMTPEQVVLLKTYDSSPDVARFVGHTAFRDPTSPPDAPLRESVEIRTICFY</sequence>
<reference evidence="9" key="1">
    <citation type="submission" date="2022-10" db="EMBL/GenBank/DDBJ databases">
        <title>Tapping the CABI collections for fungal endophytes: first genome assemblies for Collariella, Neodidymelliopsis, Ascochyta clinopodiicola, Didymella pomorum, Didymosphaeria variabile, Neocosmospora piperis and Neocucurbitaria cava.</title>
        <authorList>
            <person name="Hill R."/>
        </authorList>
    </citation>
    <scope>NUCLEOTIDE SEQUENCE</scope>
    <source>
        <strain evidence="9">IMI 360193</strain>
    </source>
</reference>
<comment type="similarity">
    <text evidence="3">Belongs to the asaB hydroxylase/desaturase family.</text>
</comment>
<feature type="domain" description="GST N-terminal" evidence="6">
    <location>
        <begin position="293"/>
        <end position="374"/>
    </location>
</feature>
<dbReference type="InterPro" id="IPR013815">
    <property type="entry name" value="ATP_grasp_subdomain_1"/>
</dbReference>
<dbReference type="OrthoDB" id="412788at2759"/>
<dbReference type="SUPFAM" id="SSF52833">
    <property type="entry name" value="Thioredoxin-like"/>
    <property type="match status" value="1"/>
</dbReference>
<organism evidence="9 10">
    <name type="scientific">Didymella glomerata</name>
    <dbReference type="NCBI Taxonomy" id="749621"/>
    <lineage>
        <taxon>Eukaryota</taxon>
        <taxon>Fungi</taxon>
        <taxon>Dikarya</taxon>
        <taxon>Ascomycota</taxon>
        <taxon>Pezizomycotina</taxon>
        <taxon>Dothideomycetes</taxon>
        <taxon>Pleosporomycetidae</taxon>
        <taxon>Pleosporales</taxon>
        <taxon>Pleosporineae</taxon>
        <taxon>Didymellaceae</taxon>
        <taxon>Didymella</taxon>
    </lineage>
</organism>
<dbReference type="InterPro" id="IPR044053">
    <property type="entry name" value="AsaB-like"/>
</dbReference>
<evidence type="ECO:0000256" key="4">
    <source>
        <dbReference type="PROSITE-ProRule" id="PRU00409"/>
    </source>
</evidence>
<dbReference type="EMBL" id="JAPEUV010000007">
    <property type="protein sequence ID" value="KAJ4342225.1"/>
    <property type="molecule type" value="Genomic_DNA"/>
</dbReference>
<keyword evidence="10" id="KW-1185">Reference proteome</keyword>
<evidence type="ECO:0000259" key="6">
    <source>
        <dbReference type="PROSITE" id="PS50404"/>
    </source>
</evidence>
<dbReference type="InterPro" id="IPR004045">
    <property type="entry name" value="Glutathione_S-Trfase_N"/>
</dbReference>
<evidence type="ECO:0000313" key="10">
    <source>
        <dbReference type="Proteomes" id="UP001140562"/>
    </source>
</evidence>
<dbReference type="Gene3D" id="1.20.1050.10">
    <property type="match status" value="1"/>
</dbReference>
<proteinExistence type="inferred from homology"/>
<dbReference type="InterPro" id="IPR010987">
    <property type="entry name" value="Glutathione-S-Trfase_C-like"/>
</dbReference>
<accession>A0A9W8X6A4</accession>
<name>A0A9W8X6A4_9PLEO</name>
<dbReference type="PROSITE" id="PS50975">
    <property type="entry name" value="ATP_GRASP"/>
    <property type="match status" value="1"/>
</dbReference>
<dbReference type="Gene3D" id="3.30.470.20">
    <property type="entry name" value="ATP-grasp fold, B domain"/>
    <property type="match status" value="1"/>
</dbReference>
<dbReference type="PROSITE" id="PS50404">
    <property type="entry name" value="GST_NTER"/>
    <property type="match status" value="1"/>
</dbReference>
<dbReference type="Pfam" id="PF00043">
    <property type="entry name" value="GST_C"/>
    <property type="match status" value="1"/>
</dbReference>
<evidence type="ECO:0000259" key="8">
    <source>
        <dbReference type="PROSITE" id="PS50975"/>
    </source>
</evidence>
<gene>
    <name evidence="9" type="ORF">N0V87_001210</name>
</gene>
<keyword evidence="2" id="KW-0560">Oxidoreductase</keyword>
<dbReference type="Gene3D" id="3.30.1490.20">
    <property type="entry name" value="ATP-grasp fold, A domain"/>
    <property type="match status" value="1"/>
</dbReference>
<keyword evidence="1" id="KW-0436">Ligase</keyword>
<evidence type="ECO:0008006" key="11">
    <source>
        <dbReference type="Google" id="ProtNLM"/>
    </source>
</evidence>
<feature type="domain" description="GST C-terminal" evidence="7">
    <location>
        <begin position="379"/>
        <end position="527"/>
    </location>
</feature>
<evidence type="ECO:0000256" key="3">
    <source>
        <dbReference type="ARBA" id="ARBA00023604"/>
    </source>
</evidence>